<feature type="chain" id="PRO_5045599693" description="Intersectin-EH binding protein Ibp1" evidence="2">
    <location>
        <begin position="20"/>
        <end position="107"/>
    </location>
</feature>
<feature type="region of interest" description="Disordered" evidence="1">
    <location>
        <begin position="85"/>
        <end position="107"/>
    </location>
</feature>
<keyword evidence="4" id="KW-1185">Reference proteome</keyword>
<keyword evidence="2" id="KW-0732">Signal</keyword>
<evidence type="ECO:0000313" key="3">
    <source>
        <dbReference type="EMBL" id="MBP2450536.1"/>
    </source>
</evidence>
<dbReference type="EMBL" id="JAGIOP010000001">
    <property type="protein sequence ID" value="MBP2450536.1"/>
    <property type="molecule type" value="Genomic_DNA"/>
</dbReference>
<feature type="signal peptide" evidence="2">
    <location>
        <begin position="1"/>
        <end position="19"/>
    </location>
</feature>
<accession>A0ABS4ZMV6</accession>
<sequence length="107" mass="10842">MTALITTRQLILTSCSAIAVLAATTAIDALPVPSTVLAACSNGEEQDTYTGNCIPYLVPNSPSSNSLCPPGVHGAECGSAEIKTVPTAPTAPTGPRQALEDVSTPNF</sequence>
<proteinExistence type="predicted"/>
<comment type="caution">
    <text evidence="3">The sequence shown here is derived from an EMBL/GenBank/DDBJ whole genome shotgun (WGS) entry which is preliminary data.</text>
</comment>
<name>A0ABS4ZMV6_9MYCO</name>
<evidence type="ECO:0000256" key="2">
    <source>
        <dbReference type="SAM" id="SignalP"/>
    </source>
</evidence>
<feature type="compositionally biased region" description="Low complexity" evidence="1">
    <location>
        <begin position="85"/>
        <end position="95"/>
    </location>
</feature>
<dbReference type="RefSeq" id="WP_209913168.1">
    <property type="nucleotide sequence ID" value="NZ_JAGIOP010000001.1"/>
</dbReference>
<reference evidence="3 4" key="1">
    <citation type="submission" date="2021-03" db="EMBL/GenBank/DDBJ databases">
        <title>Sequencing the genomes of 1000 actinobacteria strains.</title>
        <authorList>
            <person name="Klenk H.-P."/>
        </authorList>
    </citation>
    <scope>NUCLEOTIDE SEQUENCE [LARGE SCALE GENOMIC DNA]</scope>
    <source>
        <strain evidence="3 4">DSM 46713</strain>
    </source>
</reference>
<dbReference type="Proteomes" id="UP000694460">
    <property type="component" value="Unassembled WGS sequence"/>
</dbReference>
<evidence type="ECO:0000256" key="1">
    <source>
        <dbReference type="SAM" id="MobiDB-lite"/>
    </source>
</evidence>
<gene>
    <name evidence="3" type="ORF">JOF57_000421</name>
</gene>
<organism evidence="3 4">
    <name type="scientific">Mycolicibacterium lutetiense</name>
    <dbReference type="NCBI Taxonomy" id="1641992"/>
    <lineage>
        <taxon>Bacteria</taxon>
        <taxon>Bacillati</taxon>
        <taxon>Actinomycetota</taxon>
        <taxon>Actinomycetes</taxon>
        <taxon>Mycobacteriales</taxon>
        <taxon>Mycobacteriaceae</taxon>
        <taxon>Mycolicibacterium</taxon>
    </lineage>
</organism>
<protein>
    <recommendedName>
        <fullName evidence="5">Intersectin-EH binding protein Ibp1</fullName>
    </recommendedName>
</protein>
<evidence type="ECO:0000313" key="4">
    <source>
        <dbReference type="Proteomes" id="UP000694460"/>
    </source>
</evidence>
<evidence type="ECO:0008006" key="5">
    <source>
        <dbReference type="Google" id="ProtNLM"/>
    </source>
</evidence>